<evidence type="ECO:0000259" key="1">
    <source>
        <dbReference type="PROSITE" id="PS50943"/>
    </source>
</evidence>
<dbReference type="SMART" id="SM00530">
    <property type="entry name" value="HTH_XRE"/>
    <property type="match status" value="1"/>
</dbReference>
<dbReference type="RefSeq" id="WP_168923236.1">
    <property type="nucleotide sequence ID" value="NZ_CP051461.1"/>
</dbReference>
<name>A0A6H2HD06_9BURK</name>
<dbReference type="EMBL" id="CP051461">
    <property type="protein sequence ID" value="QJC57769.1"/>
    <property type="molecule type" value="Genomic_DNA"/>
</dbReference>
<evidence type="ECO:0000313" key="2">
    <source>
        <dbReference type="EMBL" id="QJC57769.1"/>
    </source>
</evidence>
<dbReference type="Proteomes" id="UP000502041">
    <property type="component" value="Chromosome"/>
</dbReference>
<sequence>MPAASLLTSVLDQQLLLQLGGRLKRARLEQGLTATHLAQQAGISRMTLAAIEAGEPSATMGSYLRVMSVLGVSKDLALLAGNVLETFAQAKASPITSQPVFAVNDAGHELQDLQSLMLHQEAVRLMRKQPELISQAVETLERWRSGGKSNSQFLWDEWSVILHRRAWRRALSHTRRGKELRQASPLATVLPREVRQRILDQVSALKIGIPIGSLSAPAKSAQTKN</sequence>
<evidence type="ECO:0000313" key="3">
    <source>
        <dbReference type="Proteomes" id="UP000502041"/>
    </source>
</evidence>
<protein>
    <recommendedName>
        <fullName evidence="1">HTH cro/C1-type domain-containing protein</fullName>
    </recommendedName>
</protein>
<dbReference type="InterPro" id="IPR010982">
    <property type="entry name" value="Lambda_DNA-bd_dom_sf"/>
</dbReference>
<dbReference type="Pfam" id="PF13560">
    <property type="entry name" value="HTH_31"/>
    <property type="match status" value="1"/>
</dbReference>
<dbReference type="AlphaFoldDB" id="A0A6H2HD06"/>
<keyword evidence="3" id="KW-1185">Reference proteome</keyword>
<dbReference type="InterPro" id="IPR001387">
    <property type="entry name" value="Cro/C1-type_HTH"/>
</dbReference>
<dbReference type="GO" id="GO:0003677">
    <property type="term" value="F:DNA binding"/>
    <property type="evidence" value="ECO:0007669"/>
    <property type="project" value="InterPro"/>
</dbReference>
<reference evidence="2 3" key="1">
    <citation type="submission" date="2020-04" db="EMBL/GenBank/DDBJ databases">
        <title>Complete genome of a Psychrophilic, Marine, Gas Vacuolate Bacterium Polaromonas vacuolata KCTC 22033T.</title>
        <authorList>
            <person name="Hwang K."/>
            <person name="Kim K.M."/>
        </authorList>
    </citation>
    <scope>NUCLEOTIDE SEQUENCE [LARGE SCALE GENOMIC DNA]</scope>
    <source>
        <strain evidence="2 3">KCTC 22033</strain>
    </source>
</reference>
<dbReference type="KEGG" id="pvac:HC248_03100"/>
<dbReference type="Gene3D" id="1.10.260.40">
    <property type="entry name" value="lambda repressor-like DNA-binding domains"/>
    <property type="match status" value="1"/>
</dbReference>
<organism evidence="2 3">
    <name type="scientific">Polaromonas vacuolata</name>
    <dbReference type="NCBI Taxonomy" id="37448"/>
    <lineage>
        <taxon>Bacteria</taxon>
        <taxon>Pseudomonadati</taxon>
        <taxon>Pseudomonadota</taxon>
        <taxon>Betaproteobacteria</taxon>
        <taxon>Burkholderiales</taxon>
        <taxon>Comamonadaceae</taxon>
        <taxon>Polaromonas</taxon>
    </lineage>
</organism>
<dbReference type="PROSITE" id="PS50943">
    <property type="entry name" value="HTH_CROC1"/>
    <property type="match status" value="1"/>
</dbReference>
<dbReference type="CDD" id="cd00093">
    <property type="entry name" value="HTH_XRE"/>
    <property type="match status" value="1"/>
</dbReference>
<gene>
    <name evidence="2" type="ORF">HC248_03100</name>
</gene>
<dbReference type="SUPFAM" id="SSF47413">
    <property type="entry name" value="lambda repressor-like DNA-binding domains"/>
    <property type="match status" value="1"/>
</dbReference>
<feature type="domain" description="HTH cro/C1-type" evidence="1">
    <location>
        <begin position="23"/>
        <end position="77"/>
    </location>
</feature>
<proteinExistence type="predicted"/>
<accession>A0A6H2HD06</accession>